<feature type="domain" description="Aminotransferase class V" evidence="18">
    <location>
        <begin position="403"/>
        <end position="628"/>
    </location>
</feature>
<dbReference type="FunFam" id="3.90.1150.10:FF:000039">
    <property type="entry name" value="Serine--pyruvate aminotransferase"/>
    <property type="match status" value="1"/>
</dbReference>
<dbReference type="InterPro" id="IPR032466">
    <property type="entry name" value="Metal_Hydrolase"/>
</dbReference>
<dbReference type="InterPro" id="IPR017593">
    <property type="entry name" value="Allantoinase"/>
</dbReference>
<evidence type="ECO:0000256" key="12">
    <source>
        <dbReference type="ARBA" id="ARBA00022777"/>
    </source>
</evidence>
<dbReference type="EMBL" id="JAROKS010000015">
    <property type="protein sequence ID" value="KAK1795758.1"/>
    <property type="molecule type" value="Genomic_DNA"/>
</dbReference>
<evidence type="ECO:0000259" key="18">
    <source>
        <dbReference type="Pfam" id="PF00266"/>
    </source>
</evidence>
<comment type="cofactor">
    <cofactor evidence="2">
        <name>Zn(2+)</name>
        <dbReference type="ChEBI" id="CHEBI:29105"/>
    </cofactor>
</comment>
<evidence type="ECO:0000256" key="17">
    <source>
        <dbReference type="SAM" id="MobiDB-lite"/>
    </source>
</evidence>
<evidence type="ECO:0000256" key="7">
    <source>
        <dbReference type="ARBA" id="ARBA00022576"/>
    </source>
</evidence>
<gene>
    <name evidence="21" type="ORF">P4O66_001237</name>
</gene>
<evidence type="ECO:0000256" key="3">
    <source>
        <dbReference type="ARBA" id="ARBA00004968"/>
    </source>
</evidence>
<dbReference type="PANTHER" id="PTHR43668">
    <property type="entry name" value="ALLANTOINASE"/>
    <property type="match status" value="1"/>
</dbReference>
<reference evidence="21" key="1">
    <citation type="submission" date="2023-03" db="EMBL/GenBank/DDBJ databases">
        <title>Electrophorus voltai genome.</title>
        <authorList>
            <person name="Bian C."/>
        </authorList>
    </citation>
    <scope>NUCLEOTIDE SEQUENCE</scope>
    <source>
        <strain evidence="21">CB-2022</strain>
        <tissue evidence="21">Muscle</tissue>
    </source>
</reference>
<dbReference type="GO" id="GO:0006145">
    <property type="term" value="P:purine nucleobase catabolic process"/>
    <property type="evidence" value="ECO:0007669"/>
    <property type="project" value="TreeGrafter"/>
</dbReference>
<evidence type="ECO:0000313" key="21">
    <source>
        <dbReference type="EMBL" id="KAK1795758.1"/>
    </source>
</evidence>
<name>A0AAD8ZCX9_9TELE</name>
<keyword evidence="15" id="KW-0067">ATP-binding</keyword>
<dbReference type="SUPFAM" id="SSF51556">
    <property type="entry name" value="Metallo-dependent hydrolases"/>
    <property type="match status" value="1"/>
</dbReference>
<keyword evidence="14" id="KW-0862">Zinc</keyword>
<feature type="domain" description="Thymidylate kinase-like" evidence="20">
    <location>
        <begin position="664"/>
        <end position="768"/>
    </location>
</feature>
<evidence type="ECO:0000256" key="13">
    <source>
        <dbReference type="ARBA" id="ARBA00022801"/>
    </source>
</evidence>
<dbReference type="GO" id="GO:0005524">
    <property type="term" value="F:ATP binding"/>
    <property type="evidence" value="ECO:0007669"/>
    <property type="project" value="UniProtKB-KW"/>
</dbReference>
<organism evidence="21 22">
    <name type="scientific">Electrophorus voltai</name>
    <dbReference type="NCBI Taxonomy" id="2609070"/>
    <lineage>
        <taxon>Eukaryota</taxon>
        <taxon>Metazoa</taxon>
        <taxon>Chordata</taxon>
        <taxon>Craniata</taxon>
        <taxon>Vertebrata</taxon>
        <taxon>Euteleostomi</taxon>
        <taxon>Actinopterygii</taxon>
        <taxon>Neopterygii</taxon>
        <taxon>Teleostei</taxon>
        <taxon>Ostariophysi</taxon>
        <taxon>Gymnotiformes</taxon>
        <taxon>Gymnotoidei</taxon>
        <taxon>Gymnotidae</taxon>
        <taxon>Electrophorus</taxon>
    </lineage>
</organism>
<dbReference type="Gene3D" id="3.90.1150.10">
    <property type="entry name" value="Aspartate Aminotransferase, domain 1"/>
    <property type="match status" value="1"/>
</dbReference>
<evidence type="ECO:0000256" key="5">
    <source>
        <dbReference type="ARBA" id="ARBA00010368"/>
    </source>
</evidence>
<keyword evidence="16" id="KW-0663">Pyridoxal phosphate</keyword>
<dbReference type="NCBIfam" id="TIGR03178">
    <property type="entry name" value="allantoinase"/>
    <property type="match status" value="1"/>
</dbReference>
<dbReference type="PANTHER" id="PTHR43668:SF2">
    <property type="entry name" value="ALLANTOINASE"/>
    <property type="match status" value="1"/>
</dbReference>
<evidence type="ECO:0000256" key="2">
    <source>
        <dbReference type="ARBA" id="ARBA00001947"/>
    </source>
</evidence>
<evidence type="ECO:0000259" key="19">
    <source>
        <dbReference type="Pfam" id="PF01979"/>
    </source>
</evidence>
<dbReference type="PROSITE" id="PS01331">
    <property type="entry name" value="THYMIDYLATE_KINASE"/>
    <property type="match status" value="1"/>
</dbReference>
<evidence type="ECO:0000256" key="8">
    <source>
        <dbReference type="ARBA" id="ARBA00022679"/>
    </source>
</evidence>
<evidence type="ECO:0000256" key="15">
    <source>
        <dbReference type="ARBA" id="ARBA00022840"/>
    </source>
</evidence>
<dbReference type="GO" id="GO:0005737">
    <property type="term" value="C:cytoplasm"/>
    <property type="evidence" value="ECO:0007669"/>
    <property type="project" value="TreeGrafter"/>
</dbReference>
<dbReference type="Pfam" id="PF00266">
    <property type="entry name" value="Aminotran_5"/>
    <property type="match status" value="1"/>
</dbReference>
<comment type="caution">
    <text evidence="21">The sequence shown here is derived from an EMBL/GenBank/DDBJ whole genome shotgun (WGS) entry which is preliminary data.</text>
</comment>
<evidence type="ECO:0000313" key="22">
    <source>
        <dbReference type="Proteomes" id="UP001239994"/>
    </source>
</evidence>
<dbReference type="SUPFAM" id="SSF53383">
    <property type="entry name" value="PLP-dependent transferases"/>
    <property type="match status" value="1"/>
</dbReference>
<dbReference type="InterPro" id="IPR000192">
    <property type="entry name" value="Aminotrans_V_dom"/>
</dbReference>
<dbReference type="GO" id="GO:0000256">
    <property type="term" value="P:allantoin catabolic process"/>
    <property type="evidence" value="ECO:0007669"/>
    <property type="project" value="InterPro"/>
</dbReference>
<keyword evidence="22" id="KW-1185">Reference proteome</keyword>
<evidence type="ECO:0000259" key="20">
    <source>
        <dbReference type="Pfam" id="PF02223"/>
    </source>
</evidence>
<dbReference type="Pfam" id="PF02223">
    <property type="entry name" value="Thymidylate_kin"/>
    <property type="match status" value="1"/>
</dbReference>
<dbReference type="InterPro" id="IPR015424">
    <property type="entry name" value="PyrdxlP-dep_Trfase"/>
</dbReference>
<evidence type="ECO:0000256" key="6">
    <source>
        <dbReference type="ARBA" id="ARBA00011881"/>
    </source>
</evidence>
<accession>A0AAD8ZCX9</accession>
<dbReference type="InterPro" id="IPR006680">
    <property type="entry name" value="Amidohydro-rel"/>
</dbReference>
<dbReference type="GO" id="GO:0006233">
    <property type="term" value="P:dTDP biosynthetic process"/>
    <property type="evidence" value="ECO:0007669"/>
    <property type="project" value="InterPro"/>
</dbReference>
<dbReference type="AlphaFoldDB" id="A0AAD8ZCX9"/>
<feature type="region of interest" description="Disordered" evidence="17">
    <location>
        <begin position="1"/>
        <end position="43"/>
    </location>
</feature>
<sequence>MAPPPGSHQCARLPGTGGVGVGTDDSKDGSKPHAQSPAVPRRMTKMVVQSLDYGGGSLMMYRGGGTEMETGSSVSAVRSQRVLIGEEILPALITIKDGKIHNILPDAGATRHTAGEVLDVGNSVVMPGIVDCHVHVNEPGRTAWEGYWTATRAAAAGGVTTIVDMPLNSIPPTTTLKNFHEKLQAAAGQCFVDTAFWGGLELRPMVQAGVAGFKCFLIHSGVAEFPHVADSDLHAALRQLQGTGSVLLFHAEKEVQQPLTYDGDPSEYSTFLRTRPDIMEMEAVRTVTELCLQYQVRCHIVHLSSAQSLKLIRVAREAGAPLTVETTHHYLTLSAEDIPSGATQFKCCPPIRDIANQGQLWSALRAGDIDMVVSDHSPCTPGLKRLDSGDFSQAWGGISSLQFGAKVNKIVTSAGSYFQNDEIEQALSKYKPVLFFLTHGESSTGVVHPIDGIGELCHRYNCLFLVDSVAALGDIDIMYTGSQKVLNVPPGTAPISFSERACCRIFSRKTKPVSYFLDLSWLANYWGCDRKSARAYHHTGPVTALYSLREGLAILAETGLENSWKRHKYVAAYFHEGLERIGLKPFVEDKKARLPTVTTIVAPPGYDWREITGYIMKNHNIEISGGLGPSVGMVLRVGLMGCNSNKPYVDMILEALTDALKHCHKSKVPLIKQKLDQGITLVVDRYAFSGVAFTSAKPGFLLAWCKQPDVGLPKPDLVLFLQINPALAAQRGEFGTERYETNAFQNKVQQNFEQLRQDPSVNWKEIDADLATDIK</sequence>
<protein>
    <recommendedName>
        <fullName evidence="23">Allantoinase</fullName>
    </recommendedName>
</protein>
<dbReference type="GO" id="GO:0008483">
    <property type="term" value="F:transaminase activity"/>
    <property type="evidence" value="ECO:0007669"/>
    <property type="project" value="UniProtKB-KW"/>
</dbReference>
<dbReference type="SUPFAM" id="SSF52540">
    <property type="entry name" value="P-loop containing nucleoside triphosphate hydrolases"/>
    <property type="match status" value="1"/>
</dbReference>
<comment type="similarity">
    <text evidence="5">Belongs to the metallo-dependent hydrolases superfamily. Allantoinase family.</text>
</comment>
<keyword evidence="10" id="KW-0545">Nucleotide biosynthesis</keyword>
<dbReference type="GO" id="GO:0050897">
    <property type="term" value="F:cobalt ion binding"/>
    <property type="evidence" value="ECO:0007669"/>
    <property type="project" value="InterPro"/>
</dbReference>
<dbReference type="Pfam" id="PF01979">
    <property type="entry name" value="Amidohydro_1"/>
    <property type="match status" value="1"/>
</dbReference>
<comment type="subunit">
    <text evidence="6">Homotetramer.</text>
</comment>
<dbReference type="InterPro" id="IPR015422">
    <property type="entry name" value="PyrdxlP-dep_Trfase_small"/>
</dbReference>
<evidence type="ECO:0008006" key="23">
    <source>
        <dbReference type="Google" id="ProtNLM"/>
    </source>
</evidence>
<dbReference type="GO" id="GO:0004798">
    <property type="term" value="F:dTMP kinase activity"/>
    <property type="evidence" value="ECO:0007669"/>
    <property type="project" value="InterPro"/>
</dbReference>
<evidence type="ECO:0000256" key="10">
    <source>
        <dbReference type="ARBA" id="ARBA00022727"/>
    </source>
</evidence>
<evidence type="ECO:0000256" key="4">
    <source>
        <dbReference type="ARBA" id="ARBA00009236"/>
    </source>
</evidence>
<dbReference type="InterPro" id="IPR018095">
    <property type="entry name" value="Thymidylate_kin_CS"/>
</dbReference>
<comment type="pathway">
    <text evidence="3">Nitrogen metabolism; (S)-allantoin degradation; allantoate from (S)-allantoin: step 1/1.</text>
</comment>
<keyword evidence="13" id="KW-0378">Hydrolase</keyword>
<dbReference type="SUPFAM" id="SSF51338">
    <property type="entry name" value="Composite domain of metallo-dependent hydrolases"/>
    <property type="match status" value="1"/>
</dbReference>
<comment type="cofactor">
    <cofactor evidence="1">
        <name>pyridoxal 5'-phosphate</name>
        <dbReference type="ChEBI" id="CHEBI:597326"/>
    </cofactor>
</comment>
<dbReference type="Gene3D" id="3.20.20.140">
    <property type="entry name" value="Metal-dependent hydrolases"/>
    <property type="match status" value="1"/>
</dbReference>
<dbReference type="InterPro" id="IPR011059">
    <property type="entry name" value="Metal-dep_hydrolase_composite"/>
</dbReference>
<evidence type="ECO:0000256" key="14">
    <source>
        <dbReference type="ARBA" id="ARBA00022833"/>
    </source>
</evidence>
<proteinExistence type="inferred from homology"/>
<dbReference type="InterPro" id="IPR027417">
    <property type="entry name" value="P-loop_NTPase"/>
</dbReference>
<dbReference type="GO" id="GO:0008270">
    <property type="term" value="F:zinc ion binding"/>
    <property type="evidence" value="ECO:0007669"/>
    <property type="project" value="InterPro"/>
</dbReference>
<keyword evidence="12" id="KW-0418">Kinase</keyword>
<keyword evidence="9" id="KW-0479">Metal-binding</keyword>
<evidence type="ECO:0000256" key="9">
    <source>
        <dbReference type="ARBA" id="ARBA00022723"/>
    </source>
</evidence>
<feature type="domain" description="Amidohydrolase-related" evidence="19">
    <location>
        <begin position="124"/>
        <end position="376"/>
    </location>
</feature>
<evidence type="ECO:0000256" key="11">
    <source>
        <dbReference type="ARBA" id="ARBA00022741"/>
    </source>
</evidence>
<evidence type="ECO:0000256" key="16">
    <source>
        <dbReference type="ARBA" id="ARBA00022898"/>
    </source>
</evidence>
<dbReference type="GO" id="GO:0019752">
    <property type="term" value="P:carboxylic acid metabolic process"/>
    <property type="evidence" value="ECO:0007669"/>
    <property type="project" value="UniProtKB-ARBA"/>
</dbReference>
<dbReference type="Proteomes" id="UP001239994">
    <property type="component" value="Unassembled WGS sequence"/>
</dbReference>
<keyword evidence="11" id="KW-0547">Nucleotide-binding</keyword>
<keyword evidence="7" id="KW-0032">Aminotransferase</keyword>
<comment type="similarity">
    <text evidence="4">Belongs to the class-V pyridoxal-phosphate-dependent aminotransferase family.</text>
</comment>
<evidence type="ECO:0000256" key="1">
    <source>
        <dbReference type="ARBA" id="ARBA00001933"/>
    </source>
</evidence>
<dbReference type="InterPro" id="IPR050138">
    <property type="entry name" value="DHOase/Allantoinase_Hydrolase"/>
</dbReference>
<dbReference type="GO" id="GO:0004038">
    <property type="term" value="F:allantoinase activity"/>
    <property type="evidence" value="ECO:0007669"/>
    <property type="project" value="InterPro"/>
</dbReference>
<keyword evidence="8" id="KW-0808">Transferase</keyword>
<dbReference type="InterPro" id="IPR039430">
    <property type="entry name" value="Thymidylate_kin-like_dom"/>
</dbReference>